<dbReference type="Pfam" id="PF12706">
    <property type="entry name" value="Lactamase_B_2"/>
    <property type="match status" value="1"/>
</dbReference>
<organism evidence="3 4">
    <name type="scientific">Marinobacterium aestuarii</name>
    <dbReference type="NCBI Taxonomy" id="1821621"/>
    <lineage>
        <taxon>Bacteria</taxon>
        <taxon>Pseudomonadati</taxon>
        <taxon>Pseudomonadota</taxon>
        <taxon>Gammaproteobacteria</taxon>
        <taxon>Oceanospirillales</taxon>
        <taxon>Oceanospirillaceae</taxon>
        <taxon>Marinobacterium</taxon>
    </lineage>
</organism>
<dbReference type="Gene3D" id="3.60.15.10">
    <property type="entry name" value="Ribonuclease Z/Hydroxyacylglutathione hydrolase-like"/>
    <property type="match status" value="1"/>
</dbReference>
<dbReference type="GO" id="GO:0016787">
    <property type="term" value="F:hydrolase activity"/>
    <property type="evidence" value="ECO:0007669"/>
    <property type="project" value="UniProtKB-KW"/>
</dbReference>
<dbReference type="SUPFAM" id="SSF56281">
    <property type="entry name" value="Metallo-hydrolase/oxidoreductase"/>
    <property type="match status" value="1"/>
</dbReference>
<dbReference type="KEGG" id="mars:A8C75_13820"/>
<evidence type="ECO:0000313" key="4">
    <source>
        <dbReference type="Proteomes" id="UP000078070"/>
    </source>
</evidence>
<protein>
    <recommendedName>
        <fullName evidence="2">Metallo-beta-lactamase domain-containing protein</fullName>
    </recommendedName>
</protein>
<name>A0A1A9F027_9GAMM</name>
<keyword evidence="4" id="KW-1185">Reference proteome</keyword>
<dbReference type="InterPro" id="IPR050114">
    <property type="entry name" value="UPF0173_UPF0282_UlaG_hydrolase"/>
</dbReference>
<dbReference type="STRING" id="1821621.A8C75_13820"/>
<accession>A0A1A9F027</accession>
<gene>
    <name evidence="3" type="ORF">A8C75_13820</name>
</gene>
<dbReference type="AlphaFoldDB" id="A0A1A9F027"/>
<dbReference type="InterPro" id="IPR001279">
    <property type="entry name" value="Metallo-B-lactamas"/>
</dbReference>
<dbReference type="EMBL" id="CP015839">
    <property type="protein sequence ID" value="ANG63442.1"/>
    <property type="molecule type" value="Genomic_DNA"/>
</dbReference>
<dbReference type="PANTHER" id="PTHR43546">
    <property type="entry name" value="UPF0173 METAL-DEPENDENT HYDROLASE MJ1163-RELATED"/>
    <property type="match status" value="1"/>
</dbReference>
<evidence type="ECO:0000313" key="3">
    <source>
        <dbReference type="EMBL" id="ANG63442.1"/>
    </source>
</evidence>
<sequence length="178" mass="19118">MPLVAPSHDAQKMQEKGFSALTSRAWNESVSYQAGAGTVTFTAVLAHHSGDASIDPLLGLGNGYWIDVTQGDWKKTLYWTGDTLAAEDVIQAVRARGPLDILMPHLGRVGTPGPLGKISMGADAAVQLARALSPTKVVPIHHSSYVLYLEPIDRLVTQSQGAHYGLDLISEGSRLLYR</sequence>
<reference evidence="3 4" key="2">
    <citation type="journal article" date="2018" name="Int. J. Syst. Evol. Microbiol.">
        <title>Marinobacterium aestuarii sp. nov., a benzene-degrading marine bacterium isolated from estuary sediment.</title>
        <authorList>
            <person name="Bae S.S."/>
            <person name="Jung J."/>
            <person name="Chung D."/>
            <person name="Baek K."/>
        </authorList>
    </citation>
    <scope>NUCLEOTIDE SEQUENCE [LARGE SCALE GENOMIC DNA]</scope>
    <source>
        <strain evidence="3 4">ST58-10</strain>
    </source>
</reference>
<reference evidence="4" key="1">
    <citation type="submission" date="2016-05" db="EMBL/GenBank/DDBJ databases">
        <authorList>
            <person name="Baek K."/>
            <person name="Yang S.-J."/>
        </authorList>
    </citation>
    <scope>NUCLEOTIDE SEQUENCE [LARGE SCALE GENOMIC DNA]</scope>
    <source>
        <strain evidence="4">ST58-10</strain>
    </source>
</reference>
<dbReference type="Proteomes" id="UP000078070">
    <property type="component" value="Chromosome"/>
</dbReference>
<evidence type="ECO:0000259" key="2">
    <source>
        <dbReference type="Pfam" id="PF12706"/>
    </source>
</evidence>
<dbReference type="InterPro" id="IPR036866">
    <property type="entry name" value="RibonucZ/Hydroxyglut_hydro"/>
</dbReference>
<feature type="domain" description="Metallo-beta-lactamase" evidence="2">
    <location>
        <begin position="13"/>
        <end position="142"/>
    </location>
</feature>
<evidence type="ECO:0000256" key="1">
    <source>
        <dbReference type="ARBA" id="ARBA00022801"/>
    </source>
</evidence>
<dbReference type="PANTHER" id="PTHR43546:SF9">
    <property type="entry name" value="L-ASCORBATE-6-PHOSPHATE LACTONASE ULAG-RELATED"/>
    <property type="match status" value="1"/>
</dbReference>
<keyword evidence="1" id="KW-0378">Hydrolase</keyword>
<proteinExistence type="predicted"/>